<evidence type="ECO:0000256" key="5">
    <source>
        <dbReference type="ARBA" id="ARBA00022692"/>
    </source>
</evidence>
<gene>
    <name evidence="9" type="ORF">PP2015_1817</name>
</gene>
<evidence type="ECO:0000256" key="2">
    <source>
        <dbReference type="ARBA" id="ARBA00010735"/>
    </source>
</evidence>
<comment type="subcellular location">
    <subcellularLocation>
        <location evidence="1">Cell membrane</location>
        <topology evidence="1">Multi-pass membrane protein</topology>
    </subcellularLocation>
</comment>
<reference evidence="9 10" key="1">
    <citation type="submission" date="2015-11" db="EMBL/GenBank/DDBJ databases">
        <authorList>
            <person name="Zhang Y."/>
            <person name="Guo Z."/>
        </authorList>
    </citation>
    <scope>NUCLEOTIDE SEQUENCE [LARGE SCALE GENOMIC DNA]</scope>
    <source>
        <strain evidence="9 10">KCTC 12086</strain>
    </source>
</reference>
<dbReference type="GO" id="GO:1903785">
    <property type="term" value="P:L-valine transmembrane transport"/>
    <property type="evidence" value="ECO:0007669"/>
    <property type="project" value="TreeGrafter"/>
</dbReference>
<evidence type="ECO:0000313" key="10">
    <source>
        <dbReference type="Proteomes" id="UP000061457"/>
    </source>
</evidence>
<keyword evidence="4" id="KW-1003">Cell membrane</keyword>
<keyword evidence="3" id="KW-0813">Transport</keyword>
<dbReference type="PANTHER" id="PTHR34979">
    <property type="entry name" value="INNER MEMBRANE PROTEIN YGAZ"/>
    <property type="match status" value="1"/>
</dbReference>
<dbReference type="AlphaFoldDB" id="A0A0S2K2M5"/>
<evidence type="ECO:0000256" key="3">
    <source>
        <dbReference type="ARBA" id="ARBA00022448"/>
    </source>
</evidence>
<feature type="transmembrane region" description="Helical" evidence="8">
    <location>
        <begin position="228"/>
        <end position="245"/>
    </location>
</feature>
<protein>
    <submittedName>
        <fullName evidence="9">AzlC family protein</fullName>
    </submittedName>
</protein>
<comment type="similarity">
    <text evidence="2">Belongs to the AzlC family.</text>
</comment>
<dbReference type="STRING" id="161398.PP2015_1817"/>
<evidence type="ECO:0000256" key="1">
    <source>
        <dbReference type="ARBA" id="ARBA00004651"/>
    </source>
</evidence>
<dbReference type="Proteomes" id="UP000061457">
    <property type="component" value="Chromosome I"/>
</dbReference>
<keyword evidence="7 8" id="KW-0472">Membrane</keyword>
<dbReference type="InterPro" id="IPR011606">
    <property type="entry name" value="Brnchd-chn_aa_trnsp_permease"/>
</dbReference>
<dbReference type="KEGG" id="pphe:PP2015_1817"/>
<dbReference type="PATRIC" id="fig|161398.10.peg.1843"/>
<evidence type="ECO:0000256" key="6">
    <source>
        <dbReference type="ARBA" id="ARBA00022989"/>
    </source>
</evidence>
<accession>A0A0S2K2M5</accession>
<feature type="transmembrane region" description="Helical" evidence="8">
    <location>
        <begin position="36"/>
        <end position="57"/>
    </location>
</feature>
<feature type="transmembrane region" description="Helical" evidence="8">
    <location>
        <begin position="149"/>
        <end position="175"/>
    </location>
</feature>
<feature type="transmembrane region" description="Helical" evidence="8">
    <location>
        <begin position="181"/>
        <end position="199"/>
    </location>
</feature>
<evidence type="ECO:0000256" key="4">
    <source>
        <dbReference type="ARBA" id="ARBA00022475"/>
    </source>
</evidence>
<name>A0A0S2K2M5_9GAMM</name>
<keyword evidence="10" id="KW-1185">Reference proteome</keyword>
<dbReference type="PANTHER" id="PTHR34979:SF1">
    <property type="entry name" value="INNER MEMBRANE PROTEIN YGAZ"/>
    <property type="match status" value="1"/>
</dbReference>
<organism evidence="9 10">
    <name type="scientific">Pseudoalteromonas phenolica</name>
    <dbReference type="NCBI Taxonomy" id="161398"/>
    <lineage>
        <taxon>Bacteria</taxon>
        <taxon>Pseudomonadati</taxon>
        <taxon>Pseudomonadota</taxon>
        <taxon>Gammaproteobacteria</taxon>
        <taxon>Alteromonadales</taxon>
        <taxon>Pseudoalteromonadaceae</taxon>
        <taxon>Pseudoalteromonas</taxon>
    </lineage>
</organism>
<dbReference type="Pfam" id="PF03591">
    <property type="entry name" value="AzlC"/>
    <property type="match status" value="1"/>
</dbReference>
<keyword evidence="6 8" id="KW-1133">Transmembrane helix</keyword>
<feature type="transmembrane region" description="Helical" evidence="8">
    <location>
        <begin position="69"/>
        <end position="100"/>
    </location>
</feature>
<evidence type="ECO:0000313" key="9">
    <source>
        <dbReference type="EMBL" id="ALO42318.1"/>
    </source>
</evidence>
<dbReference type="GO" id="GO:0005886">
    <property type="term" value="C:plasma membrane"/>
    <property type="evidence" value="ECO:0007669"/>
    <property type="project" value="UniProtKB-SubCell"/>
</dbReference>
<sequence>MASSKPLTEELDNTAPMQAENQQGNLSIIVRGFIDMFPLCVAVIPWGILCGSLAIQVGLSPWQAQAMSLFVFAGAAQLAGMQLIGLGSPAMPILSSTFVISSRHLLYSAVFQSYVKDLPLFKRIVFAFFLTDEMFALTNAYIAKHKRFCYVYAVASGIAFYVMWNLATLVGIVAGNNIDNLQAYGLEFAIAATFIALVVPAIKDKPVLMSVLASGVSVMVLELLAFEYALIASTFIGMLAGYYFARKSASRNMNDKYTTKQEQSDE</sequence>
<evidence type="ECO:0000256" key="8">
    <source>
        <dbReference type="SAM" id="Phobius"/>
    </source>
</evidence>
<evidence type="ECO:0000256" key="7">
    <source>
        <dbReference type="ARBA" id="ARBA00023136"/>
    </source>
</evidence>
<proteinExistence type="inferred from homology"/>
<keyword evidence="5 8" id="KW-0812">Transmembrane</keyword>
<feature type="transmembrane region" description="Helical" evidence="8">
    <location>
        <begin position="120"/>
        <end position="142"/>
    </location>
</feature>
<dbReference type="RefSeq" id="WP_227009252.1">
    <property type="nucleotide sequence ID" value="NZ_CP013187.1"/>
</dbReference>
<dbReference type="EMBL" id="CP013187">
    <property type="protein sequence ID" value="ALO42318.1"/>
    <property type="molecule type" value="Genomic_DNA"/>
</dbReference>